<evidence type="ECO:0000256" key="1">
    <source>
        <dbReference type="ARBA" id="ARBA00008225"/>
    </source>
</evidence>
<comment type="similarity">
    <text evidence="1">Belongs to the carbon-nitrogen hydrolase superfamily. BTD/VNN family.</text>
</comment>
<dbReference type="InterPro" id="IPR003010">
    <property type="entry name" value="C-N_Hydrolase"/>
</dbReference>
<dbReference type="PROSITE" id="PS50263">
    <property type="entry name" value="CN_HYDROLASE"/>
    <property type="match status" value="1"/>
</dbReference>
<evidence type="ECO:0000256" key="3">
    <source>
        <dbReference type="SAM" id="SignalP"/>
    </source>
</evidence>
<dbReference type="Pfam" id="PF19018">
    <property type="entry name" value="Vanin_C"/>
    <property type="match status" value="1"/>
</dbReference>
<sequence>MTADLETCVLFLTSLLTLCSFTTQVEIAEDYYVAAVVDYAPPFDPTLDGEDNILNPDKYAEYMHLAAQHQVKVTEDYYVAAVVEYAPPYNPTLDGEENILNNAAKYAEYMHLAAQHQVDIIVFPEASLKGYSNMRYYTEVPRADDKVIPCNNTSYSAVMSKLSCAAVANNMYVVVNLPEKSFNSTLNQTLNYNTNVVFDRSGMVVARYRKYHLFGEYGTSVPDLEYVYFDTDFGVRFGVFICFDMEFKDPAVALAREFKINHLIFSTAWFSELPFLSAIQAQWSYAYTLDVVLLAAGYNDPNVGSTGSGIYHGRNGPHSYRMVETCESTMLISTVLKANFSGPNNIPLPNCSPEICAKENEVLIMLEPSSDESKTKLKMLQDTVGVYETELLFSEDCSTQSCVQDETTPVSVFSNTETLICHKSVCCLFKINMTTIYDKTPNLTKRGDDYNQLYYRLATFEGVRTYANYASGGLQLCSIIACVNETLEGCGIRSDIENLKPRTINDKTFGTFYQSRVIFHHVEIHADFNYIPHDSFIYPDVLVSGTNENYGSLVSSDKIDYRTFDYYNGTIHCELETSLIENVITIGIYGRMYDRDGQEPTKRNSSSSTFNYSLIFLTVPLIILWKSHILLN</sequence>
<dbReference type="Gene3D" id="3.60.110.10">
    <property type="entry name" value="Carbon-nitrogen hydrolase"/>
    <property type="match status" value="1"/>
</dbReference>
<dbReference type="AlphaFoldDB" id="A0A1B6CFE3"/>
<dbReference type="InterPro" id="IPR036526">
    <property type="entry name" value="C-N_Hydrolase_sf"/>
</dbReference>
<reference evidence="5" key="1">
    <citation type="submission" date="2015-12" db="EMBL/GenBank/DDBJ databases">
        <title>De novo transcriptome assembly of four potential Pierce s Disease insect vectors from Arizona vineyards.</title>
        <authorList>
            <person name="Tassone E.E."/>
        </authorList>
    </citation>
    <scope>NUCLEOTIDE SEQUENCE</scope>
</reference>
<evidence type="ECO:0000313" key="5">
    <source>
        <dbReference type="EMBL" id="JAS12070.1"/>
    </source>
</evidence>
<name>A0A1B6CFE3_9HEMI</name>
<dbReference type="EMBL" id="GEDC01025228">
    <property type="protein sequence ID" value="JAS12070.1"/>
    <property type="molecule type" value="Transcribed_RNA"/>
</dbReference>
<dbReference type="Pfam" id="PF00795">
    <property type="entry name" value="CN_hydrolase"/>
    <property type="match status" value="1"/>
</dbReference>
<dbReference type="PANTHER" id="PTHR10609">
    <property type="entry name" value="BIOTINIDASE-RELATED"/>
    <property type="match status" value="1"/>
</dbReference>
<dbReference type="InterPro" id="IPR043957">
    <property type="entry name" value="Vanin_C"/>
</dbReference>
<evidence type="ECO:0000256" key="2">
    <source>
        <dbReference type="ARBA" id="ARBA00022801"/>
    </source>
</evidence>
<dbReference type="SUPFAM" id="SSF56317">
    <property type="entry name" value="Carbon-nitrogen hydrolase"/>
    <property type="match status" value="1"/>
</dbReference>
<keyword evidence="2" id="KW-0378">Hydrolase</keyword>
<organism evidence="5">
    <name type="scientific">Clastoptera arizonana</name>
    <name type="common">Arizona spittle bug</name>
    <dbReference type="NCBI Taxonomy" id="38151"/>
    <lineage>
        <taxon>Eukaryota</taxon>
        <taxon>Metazoa</taxon>
        <taxon>Ecdysozoa</taxon>
        <taxon>Arthropoda</taxon>
        <taxon>Hexapoda</taxon>
        <taxon>Insecta</taxon>
        <taxon>Pterygota</taxon>
        <taxon>Neoptera</taxon>
        <taxon>Paraneoptera</taxon>
        <taxon>Hemiptera</taxon>
        <taxon>Auchenorrhyncha</taxon>
        <taxon>Cercopoidea</taxon>
        <taxon>Clastopteridae</taxon>
        <taxon>Clastoptera</taxon>
    </lineage>
</organism>
<keyword evidence="3" id="KW-0732">Signal</keyword>
<dbReference type="PANTHER" id="PTHR10609:SF14">
    <property type="entry name" value="BIOTINIDASE"/>
    <property type="match status" value="1"/>
</dbReference>
<gene>
    <name evidence="5" type="ORF">g.40330</name>
</gene>
<feature type="signal peptide" evidence="3">
    <location>
        <begin position="1"/>
        <end position="27"/>
    </location>
</feature>
<evidence type="ECO:0000259" key="4">
    <source>
        <dbReference type="PROSITE" id="PS50263"/>
    </source>
</evidence>
<feature type="chain" id="PRO_5008580343" description="CN hydrolase domain-containing protein" evidence="3">
    <location>
        <begin position="28"/>
        <end position="632"/>
    </location>
</feature>
<dbReference type="GO" id="GO:0016787">
    <property type="term" value="F:hydrolase activity"/>
    <property type="evidence" value="ECO:0007669"/>
    <property type="project" value="UniProtKB-KW"/>
</dbReference>
<feature type="domain" description="CN hydrolase" evidence="4">
    <location>
        <begin position="78"/>
        <end position="342"/>
    </location>
</feature>
<accession>A0A1B6CFE3</accession>
<proteinExistence type="inferred from homology"/>
<dbReference type="InterPro" id="IPR040154">
    <property type="entry name" value="Biotinidase/VNN"/>
</dbReference>
<protein>
    <recommendedName>
        <fullName evidence="4">CN hydrolase domain-containing protein</fullName>
    </recommendedName>
</protein>